<dbReference type="Proteomes" id="UP001054889">
    <property type="component" value="Unassembled WGS sequence"/>
</dbReference>
<name>A0AAV5CY10_ELECO</name>
<keyword evidence="9" id="KW-1185">Reference proteome</keyword>
<feature type="compositionally biased region" description="Pro residues" evidence="6">
    <location>
        <begin position="80"/>
        <end position="90"/>
    </location>
</feature>
<protein>
    <recommendedName>
        <fullName evidence="7">C3H1-type domain-containing protein</fullName>
    </recommendedName>
</protein>
<feature type="region of interest" description="Disordered" evidence="6">
    <location>
        <begin position="1"/>
        <end position="113"/>
    </location>
</feature>
<keyword evidence="1 5" id="KW-0479">Metal-binding</keyword>
<proteinExistence type="predicted"/>
<evidence type="ECO:0000256" key="2">
    <source>
        <dbReference type="ARBA" id="ARBA00022737"/>
    </source>
</evidence>
<dbReference type="InterPro" id="IPR054429">
    <property type="entry name" value="Znf-CCCH_Muscleblind-like"/>
</dbReference>
<dbReference type="InterPro" id="IPR000571">
    <property type="entry name" value="Znf_CCCH"/>
</dbReference>
<dbReference type="GO" id="GO:0003723">
    <property type="term" value="F:RNA binding"/>
    <property type="evidence" value="ECO:0007669"/>
    <property type="project" value="TreeGrafter"/>
</dbReference>
<evidence type="ECO:0000256" key="6">
    <source>
        <dbReference type="SAM" id="MobiDB-lite"/>
    </source>
</evidence>
<evidence type="ECO:0000256" key="4">
    <source>
        <dbReference type="ARBA" id="ARBA00022833"/>
    </source>
</evidence>
<evidence type="ECO:0000256" key="3">
    <source>
        <dbReference type="ARBA" id="ARBA00022771"/>
    </source>
</evidence>
<feature type="zinc finger region" description="C3H1-type" evidence="5">
    <location>
        <begin position="151"/>
        <end position="179"/>
    </location>
</feature>
<dbReference type="GO" id="GO:0008270">
    <property type="term" value="F:zinc ion binding"/>
    <property type="evidence" value="ECO:0007669"/>
    <property type="project" value="UniProtKB-KW"/>
</dbReference>
<dbReference type="Gene3D" id="3.30.1370.210">
    <property type="match status" value="2"/>
</dbReference>
<accession>A0AAV5CY10</accession>
<evidence type="ECO:0000313" key="9">
    <source>
        <dbReference type="Proteomes" id="UP001054889"/>
    </source>
</evidence>
<keyword evidence="4 5" id="KW-0862">Zinc</keyword>
<dbReference type="AlphaFoldDB" id="A0AAV5CY10"/>
<evidence type="ECO:0000256" key="1">
    <source>
        <dbReference type="ARBA" id="ARBA00022723"/>
    </source>
</evidence>
<keyword evidence="3 5" id="KW-0863">Zinc-finger</keyword>
<dbReference type="PROSITE" id="PS50103">
    <property type="entry name" value="ZF_C3H1"/>
    <property type="match status" value="2"/>
</dbReference>
<dbReference type="PANTHER" id="PTHR12675">
    <property type="entry name" value="MUSCLEBLIND-LIKE PROTEIN"/>
    <property type="match status" value="1"/>
</dbReference>
<feature type="domain" description="C3H1-type" evidence="7">
    <location>
        <begin position="151"/>
        <end position="179"/>
    </location>
</feature>
<organism evidence="8 9">
    <name type="scientific">Eleusine coracana subsp. coracana</name>
    <dbReference type="NCBI Taxonomy" id="191504"/>
    <lineage>
        <taxon>Eukaryota</taxon>
        <taxon>Viridiplantae</taxon>
        <taxon>Streptophyta</taxon>
        <taxon>Embryophyta</taxon>
        <taxon>Tracheophyta</taxon>
        <taxon>Spermatophyta</taxon>
        <taxon>Magnoliopsida</taxon>
        <taxon>Liliopsida</taxon>
        <taxon>Poales</taxon>
        <taxon>Poaceae</taxon>
        <taxon>PACMAD clade</taxon>
        <taxon>Chloridoideae</taxon>
        <taxon>Cynodonteae</taxon>
        <taxon>Eleusininae</taxon>
        <taxon>Eleusine</taxon>
    </lineage>
</organism>
<sequence>MASAEIPSPVPDVTNPADPPPAADGDAAVSAPSDAPAFADVPASADAPAPAVSSSPPLPAAQAPPLAFPLPNALRVPFTLPLPAPQPQPEQEPKPEQEPEPEPEPQPSNKVTACADSLRNNCFRGRTCRYYHPPPHIQESLLKSIGVEDPKVKMQVCRDFARGKCSRSANECRFLHHSSVEDCAIVRFLLYDNLYRKKTKPCPLARASYSHAVAHSMPPMGNVPMQYPEMLYMPPPPLGVPMMGPPPSPPRAFAGE</sequence>
<dbReference type="PANTHER" id="PTHR12675:SF12">
    <property type="entry name" value="PROTEIN MUSCLEBLIND"/>
    <property type="match status" value="1"/>
</dbReference>
<dbReference type="Pfam" id="PF22628">
    <property type="entry name" value="zf-CCCH_10"/>
    <property type="match status" value="1"/>
</dbReference>
<dbReference type="GO" id="GO:0043484">
    <property type="term" value="P:regulation of RNA splicing"/>
    <property type="evidence" value="ECO:0007669"/>
    <property type="project" value="TreeGrafter"/>
</dbReference>
<feature type="compositionally biased region" description="Low complexity" evidence="6">
    <location>
        <begin position="23"/>
        <end position="74"/>
    </location>
</feature>
<evidence type="ECO:0000256" key="5">
    <source>
        <dbReference type="PROSITE-ProRule" id="PRU00723"/>
    </source>
</evidence>
<evidence type="ECO:0000259" key="7">
    <source>
        <dbReference type="PROSITE" id="PS50103"/>
    </source>
</evidence>
<reference evidence="8" key="2">
    <citation type="submission" date="2021-12" db="EMBL/GenBank/DDBJ databases">
        <title>Resequencing data analysis of finger millet.</title>
        <authorList>
            <person name="Hatakeyama M."/>
            <person name="Aluri S."/>
            <person name="Balachadran M.T."/>
            <person name="Sivarajan S.R."/>
            <person name="Poveda L."/>
            <person name="Shimizu-Inatsugi R."/>
            <person name="Schlapbach R."/>
            <person name="Sreeman S.M."/>
            <person name="Shimizu K.K."/>
        </authorList>
    </citation>
    <scope>NUCLEOTIDE SEQUENCE</scope>
</reference>
<feature type="zinc finger region" description="C3H1-type" evidence="5">
    <location>
        <begin position="108"/>
        <end position="135"/>
    </location>
</feature>
<gene>
    <name evidence="8" type="primary">ga20269</name>
    <name evidence="8" type="ORF">PR202_ga20269</name>
</gene>
<evidence type="ECO:0000313" key="8">
    <source>
        <dbReference type="EMBL" id="GJN02880.1"/>
    </source>
</evidence>
<dbReference type="SMART" id="SM00356">
    <property type="entry name" value="ZnF_C3H1"/>
    <property type="match status" value="2"/>
</dbReference>
<comment type="caution">
    <text evidence="8">The sequence shown here is derived from an EMBL/GenBank/DDBJ whole genome shotgun (WGS) entry which is preliminary data.</text>
</comment>
<feature type="domain" description="C3H1-type" evidence="7">
    <location>
        <begin position="108"/>
        <end position="135"/>
    </location>
</feature>
<dbReference type="EMBL" id="BQKI01000009">
    <property type="protein sequence ID" value="GJN02880.1"/>
    <property type="molecule type" value="Genomic_DNA"/>
</dbReference>
<reference evidence="8" key="1">
    <citation type="journal article" date="2018" name="DNA Res.">
        <title>Multiple hybrid de novo genome assembly of finger millet, an orphan allotetraploid crop.</title>
        <authorList>
            <person name="Hatakeyama M."/>
            <person name="Aluri S."/>
            <person name="Balachadran M.T."/>
            <person name="Sivarajan S.R."/>
            <person name="Patrignani A."/>
            <person name="Gruter S."/>
            <person name="Poveda L."/>
            <person name="Shimizu-Inatsugi R."/>
            <person name="Baeten J."/>
            <person name="Francoijs K.J."/>
            <person name="Nataraja K.N."/>
            <person name="Reddy Y.A.N."/>
            <person name="Phadnis S."/>
            <person name="Ravikumar R.L."/>
            <person name="Schlapbach R."/>
            <person name="Sreeman S.M."/>
            <person name="Shimizu K.K."/>
        </authorList>
    </citation>
    <scope>NUCLEOTIDE SEQUENCE</scope>
</reference>
<keyword evidence="2" id="KW-0677">Repeat</keyword>